<dbReference type="InterPro" id="IPR005121">
    <property type="entry name" value="Fdx_antiC-bd"/>
</dbReference>
<dbReference type="Gene3D" id="3.30.56.10">
    <property type="match status" value="2"/>
</dbReference>
<evidence type="ECO:0000313" key="14">
    <source>
        <dbReference type="Proteomes" id="UP000735541"/>
    </source>
</evidence>
<keyword evidence="4" id="KW-0479">Metal-binding</keyword>
<dbReference type="SMART" id="SM00873">
    <property type="entry name" value="B3_4"/>
    <property type="match status" value="1"/>
</dbReference>
<keyword evidence="8" id="KW-0648">Protein biosynthesis</keyword>
<dbReference type="EC" id="6.1.1.20" evidence="2"/>
<evidence type="ECO:0000256" key="10">
    <source>
        <dbReference type="SAM" id="MobiDB-lite"/>
    </source>
</evidence>
<evidence type="ECO:0000256" key="1">
    <source>
        <dbReference type="ARBA" id="ARBA00001946"/>
    </source>
</evidence>
<accession>A0ABS6TZ29</accession>
<dbReference type="InterPro" id="IPR036690">
    <property type="entry name" value="Fdx_antiC-bd_sf"/>
</dbReference>
<dbReference type="PANTHER" id="PTHR10947">
    <property type="entry name" value="PHENYLALANYL-TRNA SYNTHETASE BETA CHAIN AND LEUCINE-RICH REPEAT-CONTAINING PROTEIN 47"/>
    <property type="match status" value="1"/>
</dbReference>
<evidence type="ECO:0000313" key="13">
    <source>
        <dbReference type="EMBL" id="MBV7673512.1"/>
    </source>
</evidence>
<dbReference type="SUPFAM" id="SSF54991">
    <property type="entry name" value="Anticodon-binding domain of PheRS"/>
    <property type="match status" value="1"/>
</dbReference>
<dbReference type="PROSITE" id="PS51447">
    <property type="entry name" value="FDX_ACB"/>
    <property type="match status" value="1"/>
</dbReference>
<evidence type="ECO:0000256" key="5">
    <source>
        <dbReference type="ARBA" id="ARBA00022741"/>
    </source>
</evidence>
<feature type="domain" description="B5" evidence="12">
    <location>
        <begin position="289"/>
        <end position="369"/>
    </location>
</feature>
<dbReference type="InterPro" id="IPR009061">
    <property type="entry name" value="DNA-bd_dom_put_sf"/>
</dbReference>
<evidence type="ECO:0000256" key="6">
    <source>
        <dbReference type="ARBA" id="ARBA00022840"/>
    </source>
</evidence>
<organism evidence="13 14">
    <name type="scientific">Streptomyces halstedii</name>
    <dbReference type="NCBI Taxonomy" id="1944"/>
    <lineage>
        <taxon>Bacteria</taxon>
        <taxon>Bacillati</taxon>
        <taxon>Actinomycetota</taxon>
        <taxon>Actinomycetes</taxon>
        <taxon>Kitasatosporales</taxon>
        <taxon>Streptomycetaceae</taxon>
        <taxon>Streptomyces</taxon>
    </lineage>
</organism>
<proteinExistence type="predicted"/>
<evidence type="ECO:0000259" key="11">
    <source>
        <dbReference type="PROSITE" id="PS51447"/>
    </source>
</evidence>
<evidence type="ECO:0000256" key="8">
    <source>
        <dbReference type="ARBA" id="ARBA00022917"/>
    </source>
</evidence>
<evidence type="ECO:0000259" key="12">
    <source>
        <dbReference type="PROSITE" id="PS51483"/>
    </source>
</evidence>
<feature type="domain" description="FDX-ACB" evidence="11">
    <location>
        <begin position="605"/>
        <end position="696"/>
    </location>
</feature>
<dbReference type="PANTHER" id="PTHR10947:SF0">
    <property type="entry name" value="PHENYLALANINE--TRNA LIGASE BETA SUBUNIT"/>
    <property type="match status" value="1"/>
</dbReference>
<dbReference type="EMBL" id="JAHUVW010000002">
    <property type="protein sequence ID" value="MBV7673512.1"/>
    <property type="molecule type" value="Genomic_DNA"/>
</dbReference>
<keyword evidence="14" id="KW-1185">Reference proteome</keyword>
<dbReference type="InterPro" id="IPR005146">
    <property type="entry name" value="B3/B4_tRNA-bd"/>
</dbReference>
<keyword evidence="5" id="KW-0547">Nucleotide-binding</keyword>
<dbReference type="InterPro" id="IPR041616">
    <property type="entry name" value="PheRS_beta_core"/>
</dbReference>
<keyword evidence="9" id="KW-0030">Aminoacyl-tRNA synthetase</keyword>
<evidence type="ECO:0000256" key="7">
    <source>
        <dbReference type="ARBA" id="ARBA00022842"/>
    </source>
</evidence>
<dbReference type="SUPFAM" id="SSF46955">
    <property type="entry name" value="Putative DNA-binding domain"/>
    <property type="match status" value="2"/>
</dbReference>
<name>A0ABS6TZ29_STRHA</name>
<dbReference type="PROSITE" id="PS51483">
    <property type="entry name" value="B5"/>
    <property type="match status" value="1"/>
</dbReference>
<dbReference type="Gene3D" id="3.50.40.10">
    <property type="entry name" value="Phenylalanyl-trna Synthetase, Chain B, domain 3"/>
    <property type="match status" value="1"/>
</dbReference>
<gene>
    <name evidence="13" type="ORF">STHAL_29115</name>
</gene>
<reference evidence="13 14" key="1">
    <citation type="submission" date="2021-07" db="EMBL/GenBank/DDBJ databases">
        <title>Sequencing Streptomyces halstedii LGO-A4 genome an citrus endophytic actinomycete.</title>
        <authorList>
            <person name="Samborskyy M."/>
            <person name="Scott N."/>
            <person name="Deglau R."/>
            <person name="Dickens S."/>
            <person name="Oliveira L.G."/>
        </authorList>
    </citation>
    <scope>NUCLEOTIDE SEQUENCE [LARGE SCALE GENOMIC DNA]</scope>
    <source>
        <strain evidence="13 14">LGO-A4</strain>
    </source>
</reference>
<protein>
    <recommendedName>
        <fullName evidence="2">phenylalanine--tRNA ligase</fullName>
        <ecNumber evidence="2">6.1.1.20</ecNumber>
    </recommendedName>
</protein>
<dbReference type="Gene3D" id="3.30.70.380">
    <property type="entry name" value="Ferrodoxin-fold anticodon-binding domain"/>
    <property type="match status" value="1"/>
</dbReference>
<dbReference type="InterPro" id="IPR045864">
    <property type="entry name" value="aa-tRNA-synth_II/BPL/LPL"/>
</dbReference>
<keyword evidence="6" id="KW-0067">ATP-binding</keyword>
<dbReference type="InterPro" id="IPR005147">
    <property type="entry name" value="tRNA_synthase_B5-dom"/>
</dbReference>
<evidence type="ECO:0000256" key="2">
    <source>
        <dbReference type="ARBA" id="ARBA00012814"/>
    </source>
</evidence>
<dbReference type="InterPro" id="IPR020825">
    <property type="entry name" value="Phe-tRNA_synthase-like_B3/B4"/>
</dbReference>
<dbReference type="SMART" id="SM00896">
    <property type="entry name" value="FDX-ACB"/>
    <property type="match status" value="1"/>
</dbReference>
<dbReference type="InterPro" id="IPR045060">
    <property type="entry name" value="Phe-tRNA-ligase_IIc_bsu"/>
</dbReference>
<dbReference type="Pfam" id="PF17759">
    <property type="entry name" value="tRNA_synthFbeta"/>
    <property type="match status" value="1"/>
</dbReference>
<dbReference type="Gene3D" id="3.30.930.10">
    <property type="entry name" value="Bira Bifunctional Protein, Domain 2"/>
    <property type="match status" value="1"/>
</dbReference>
<dbReference type="Pfam" id="PF03483">
    <property type="entry name" value="B3_4"/>
    <property type="match status" value="1"/>
</dbReference>
<dbReference type="Proteomes" id="UP000735541">
    <property type="component" value="Unassembled WGS sequence"/>
</dbReference>
<evidence type="ECO:0000256" key="9">
    <source>
        <dbReference type="ARBA" id="ARBA00023146"/>
    </source>
</evidence>
<sequence length="696" mass="76117">MNLSLLRRYRPEMPDSSEDACALLEDLGIEVKRLQPSPDGDVATLELLANRGDHHCYVGIARELGGRLERPTPAPPSSEPAPEPSAAPAVETATCLAFGIGRCTLADADPGRLPEEWRDALALNDEHTGLLAVDAANVVGREIGQPLHVYDADRVSGPLRVRLSDEGEPADLLDSDEPVSLPAGLTVVADDEGVVAVAGVMGTRRTAVTATTRRLLVESGLFDPVAVRRAARALRRQTAAATRFERGADPGLVRAGAARAVALLGAWGALAPGAEWTWSESKCPTDSRLEPREITLDLDRLDTYYATSFDPAAVERRLSCLGFRVGGDAARDGGRLRVGVPGHRLWDVFDLECLYEEVGRVWGFDSFPAVLPETGGGAAPTARRRAQSALEQVLVGYGFFEVMTDGFYSRSAHERLGLSAGSPLHRHVELRNAIDRNFSLLKNNALLQALDVADYNQRHSLTCGKYFEFTHLFEAVGDDGHRELPVLWGMLWGEETYGAWQHGGTSFDFWYLKGVLEEMAHACGARVELRHAAERPSPVAELLHPNRSAHLVVDGREIGLCGEVHPAVTANWKLRTERVLYFELDWTVLVAEERPADAAPVDDMPEHPLLRRDLALHLPAGLTAGEVRERMEAVSPLPLAWVHVTDLYESGDVRAHTFELAFENDNTVTAEQVNAAMGAITAHVVDRFRERGVYQR</sequence>
<comment type="caution">
    <text evidence="13">The sequence shown here is derived from an EMBL/GenBank/DDBJ whole genome shotgun (WGS) entry which is preliminary data.</text>
</comment>
<dbReference type="SUPFAM" id="SSF55681">
    <property type="entry name" value="Class II aaRS and biotin synthetases"/>
    <property type="match status" value="1"/>
</dbReference>
<dbReference type="RefSeq" id="WP_228873076.1">
    <property type="nucleotide sequence ID" value="NZ_JAHUVW010000002.1"/>
</dbReference>
<evidence type="ECO:0000256" key="3">
    <source>
        <dbReference type="ARBA" id="ARBA00022598"/>
    </source>
</evidence>
<feature type="region of interest" description="Disordered" evidence="10">
    <location>
        <begin position="67"/>
        <end position="89"/>
    </location>
</feature>
<keyword evidence="3" id="KW-0436">Ligase</keyword>
<feature type="compositionally biased region" description="Pro residues" evidence="10">
    <location>
        <begin position="72"/>
        <end position="85"/>
    </location>
</feature>
<keyword evidence="7" id="KW-0460">Magnesium</keyword>
<dbReference type="SMART" id="SM00874">
    <property type="entry name" value="B5"/>
    <property type="match status" value="1"/>
</dbReference>
<evidence type="ECO:0000256" key="4">
    <source>
        <dbReference type="ARBA" id="ARBA00022723"/>
    </source>
</evidence>
<comment type="cofactor">
    <cofactor evidence="1">
        <name>Mg(2+)</name>
        <dbReference type="ChEBI" id="CHEBI:18420"/>
    </cofactor>
</comment>
<dbReference type="SUPFAM" id="SSF56037">
    <property type="entry name" value="PheT/TilS domain"/>
    <property type="match status" value="1"/>
</dbReference>